<dbReference type="EMBL" id="QBLH01003189">
    <property type="protein sequence ID" value="TGZ43186.1"/>
    <property type="molecule type" value="Genomic_DNA"/>
</dbReference>
<evidence type="ECO:0000313" key="3">
    <source>
        <dbReference type="Proteomes" id="UP000310200"/>
    </source>
</evidence>
<proteinExistence type="predicted"/>
<sequence length="370" mass="41492">MGGSRKANDYRVLRRRCNTVLFYFLANDPTSGPAAETRYYYEVKNARGKPVETVYVAYSCVADNAPRGVFLCSNNRTTGCDHAGSEQRHVSLLAFVITISSPCISDITKRIGGTCIFRAAKKRAKSRHDEDRRGEEWTRHTTSSLVIAVLTRKEHGKKNKSAEKKERDERHCEKRGEKSAGRVDEEHLNAPKQTTGYFTSPFVSRWASPTAPFCAGVHYAEVREYPGTFVNGVPAKRTTCEGHTVSMAHHPLSLVQDHFRTINFVIKAVPGRRRARCDLKDIRERISARTLQNGVATLSIAMATRRREASAAAPAVTNSFARHKDKLGQFLSLQREPELPRRDPEFLETGCGGDTSVALFEKWRPDTDGY</sequence>
<feature type="region of interest" description="Disordered" evidence="1">
    <location>
        <begin position="152"/>
        <end position="182"/>
    </location>
</feature>
<comment type="caution">
    <text evidence="2">The sequence shown here is derived from an EMBL/GenBank/DDBJ whole genome shotgun (WGS) entry which is preliminary data.</text>
</comment>
<evidence type="ECO:0000313" key="2">
    <source>
        <dbReference type="EMBL" id="TGZ43186.1"/>
    </source>
</evidence>
<organism evidence="2 3">
    <name type="scientific">Temnothorax longispinosus</name>
    <dbReference type="NCBI Taxonomy" id="300112"/>
    <lineage>
        <taxon>Eukaryota</taxon>
        <taxon>Metazoa</taxon>
        <taxon>Ecdysozoa</taxon>
        <taxon>Arthropoda</taxon>
        <taxon>Hexapoda</taxon>
        <taxon>Insecta</taxon>
        <taxon>Pterygota</taxon>
        <taxon>Neoptera</taxon>
        <taxon>Endopterygota</taxon>
        <taxon>Hymenoptera</taxon>
        <taxon>Apocrita</taxon>
        <taxon>Aculeata</taxon>
        <taxon>Formicoidea</taxon>
        <taxon>Formicidae</taxon>
        <taxon>Myrmicinae</taxon>
        <taxon>Temnothorax</taxon>
    </lineage>
</organism>
<dbReference type="AlphaFoldDB" id="A0A4S2K4G7"/>
<evidence type="ECO:0000256" key="1">
    <source>
        <dbReference type="SAM" id="MobiDB-lite"/>
    </source>
</evidence>
<reference evidence="2 3" key="1">
    <citation type="journal article" date="2019" name="Philos. Trans. R. Soc. Lond., B, Biol. Sci.">
        <title>Ant behaviour and brain gene expression of defending hosts depend on the ecological success of the intruding social parasite.</title>
        <authorList>
            <person name="Kaur R."/>
            <person name="Stoldt M."/>
            <person name="Jongepier E."/>
            <person name="Feldmeyer B."/>
            <person name="Menzel F."/>
            <person name="Bornberg-Bauer E."/>
            <person name="Foitzik S."/>
        </authorList>
    </citation>
    <scope>NUCLEOTIDE SEQUENCE [LARGE SCALE GENOMIC DNA]</scope>
    <source>
        <tissue evidence="2">Whole body</tissue>
    </source>
</reference>
<name>A0A4S2K4G7_9HYME</name>
<gene>
    <name evidence="2" type="ORF">DBV15_07981</name>
</gene>
<dbReference type="Proteomes" id="UP000310200">
    <property type="component" value="Unassembled WGS sequence"/>
</dbReference>
<protein>
    <submittedName>
        <fullName evidence="2">Uncharacterized protein</fullName>
    </submittedName>
</protein>
<keyword evidence="3" id="KW-1185">Reference proteome</keyword>
<feature type="compositionally biased region" description="Basic and acidic residues" evidence="1">
    <location>
        <begin position="160"/>
        <end position="182"/>
    </location>
</feature>
<accession>A0A4S2K4G7</accession>